<dbReference type="InterPro" id="IPR051906">
    <property type="entry name" value="TolC-like"/>
</dbReference>
<dbReference type="AlphaFoldDB" id="A0A839T9N6"/>
<protein>
    <submittedName>
        <fullName evidence="7">Outer membrane protein TolC</fullName>
    </submittedName>
</protein>
<evidence type="ECO:0000256" key="5">
    <source>
        <dbReference type="ARBA" id="ARBA00023237"/>
    </source>
</evidence>
<keyword evidence="4" id="KW-0472">Membrane</keyword>
<keyword evidence="5" id="KW-0998">Cell outer membrane</keyword>
<evidence type="ECO:0000256" key="2">
    <source>
        <dbReference type="ARBA" id="ARBA00022452"/>
    </source>
</evidence>
<accession>A0A839T9N6</accession>
<evidence type="ECO:0000256" key="3">
    <source>
        <dbReference type="ARBA" id="ARBA00022692"/>
    </source>
</evidence>
<evidence type="ECO:0000256" key="4">
    <source>
        <dbReference type="ARBA" id="ARBA00023136"/>
    </source>
</evidence>
<evidence type="ECO:0000256" key="6">
    <source>
        <dbReference type="SAM" id="Coils"/>
    </source>
</evidence>
<dbReference type="GO" id="GO:0015288">
    <property type="term" value="F:porin activity"/>
    <property type="evidence" value="ECO:0007669"/>
    <property type="project" value="TreeGrafter"/>
</dbReference>
<name>A0A839T9N6_AZOMA</name>
<dbReference type="PANTHER" id="PTHR30026">
    <property type="entry name" value="OUTER MEMBRANE PROTEIN TOLC"/>
    <property type="match status" value="1"/>
</dbReference>
<dbReference type="Proteomes" id="UP000549250">
    <property type="component" value="Unassembled WGS sequence"/>
</dbReference>
<evidence type="ECO:0000313" key="7">
    <source>
        <dbReference type="EMBL" id="MBB3104904.1"/>
    </source>
</evidence>
<dbReference type="RefSeq" id="WP_183167762.1">
    <property type="nucleotide sequence ID" value="NZ_JACHXI010000021.1"/>
</dbReference>
<dbReference type="Gene3D" id="1.20.1600.10">
    <property type="entry name" value="Outer membrane efflux proteins (OEP)"/>
    <property type="match status" value="1"/>
</dbReference>
<reference evidence="7 8" key="1">
    <citation type="submission" date="2020-08" db="EMBL/GenBank/DDBJ databases">
        <title>Genomic Encyclopedia of Type Strains, Phase III (KMG-III): the genomes of soil and plant-associated and newly described type strains.</title>
        <authorList>
            <person name="Whitman W."/>
        </authorList>
    </citation>
    <scope>NUCLEOTIDE SEQUENCE [LARGE SCALE GENOMIC DNA]</scope>
    <source>
        <strain evidence="7 8">CECT 4462</strain>
    </source>
</reference>
<evidence type="ECO:0000256" key="1">
    <source>
        <dbReference type="ARBA" id="ARBA00004442"/>
    </source>
</evidence>
<keyword evidence="6" id="KW-0175">Coiled coil</keyword>
<evidence type="ECO:0000313" key="8">
    <source>
        <dbReference type="Proteomes" id="UP000549250"/>
    </source>
</evidence>
<dbReference type="SUPFAM" id="SSF56954">
    <property type="entry name" value="Outer membrane efflux proteins (OEP)"/>
    <property type="match status" value="1"/>
</dbReference>
<proteinExistence type="predicted"/>
<feature type="coiled-coil region" evidence="6">
    <location>
        <begin position="345"/>
        <end position="374"/>
    </location>
</feature>
<dbReference type="GO" id="GO:1990281">
    <property type="term" value="C:efflux pump complex"/>
    <property type="evidence" value="ECO:0007669"/>
    <property type="project" value="TreeGrafter"/>
</dbReference>
<comment type="subcellular location">
    <subcellularLocation>
        <location evidence="1">Cell outer membrane</location>
    </subcellularLocation>
</comment>
<keyword evidence="3" id="KW-0812">Transmembrane</keyword>
<sequence>MRNFLASTAGIFSVCSSAYSLTLEQVLSSSATHYPKILSSLQKIESGDAEKQIAQGAFDWEVQQKIMRRSHTYDGRYADTQVTRRFYDNNMRLYFGYRISKDYLPSYEDAMNTYRGGEFNVGVMFSLLKDRTIDKDRYNVRQSELTAKKAQNEMRLTQLKTQYQAMNAYLEWIALGKSIQSMRYLLELSEKRQVAFEKKNKHGDIAEIYLTENQQYILKRQIEINQMEQEWQNSAVYLSLFWRDEMGNSNVPTPLDMPHDFPDKPSIDKNKLIHDMAYLQSQSPDIIAIDMEQSKLDNTIELGENSLLPKVDVVLEGTHNVGGQKSSPAGNDVKIGLSITIPLERNIAEGKIRKAEAEKNRLEYEQKLVAEQIATQLKTIASNYAMIEKYQNLISKEVALAEVMQQAEYSKFKEGLSDLFVVNLREEKTIEAQLKLIKAQLDFWKNISNYYFSTMNYSSLYIKQYSYSSNN</sequence>
<comment type="caution">
    <text evidence="7">The sequence shown here is derived from an EMBL/GenBank/DDBJ whole genome shotgun (WGS) entry which is preliminary data.</text>
</comment>
<keyword evidence="8" id="KW-1185">Reference proteome</keyword>
<organism evidence="7 8">
    <name type="scientific">Azomonas macrocytogenes</name>
    <name type="common">Azotobacter macrocytogenes</name>
    <dbReference type="NCBI Taxonomy" id="69962"/>
    <lineage>
        <taxon>Bacteria</taxon>
        <taxon>Pseudomonadati</taxon>
        <taxon>Pseudomonadota</taxon>
        <taxon>Gammaproteobacteria</taxon>
        <taxon>Pseudomonadales</taxon>
        <taxon>Pseudomonadaceae</taxon>
        <taxon>Azomonas</taxon>
    </lineage>
</organism>
<gene>
    <name evidence="7" type="ORF">FHR87_003332</name>
</gene>
<dbReference type="GO" id="GO:0009279">
    <property type="term" value="C:cell outer membrane"/>
    <property type="evidence" value="ECO:0007669"/>
    <property type="project" value="UniProtKB-SubCell"/>
</dbReference>
<dbReference type="GO" id="GO:0015562">
    <property type="term" value="F:efflux transmembrane transporter activity"/>
    <property type="evidence" value="ECO:0007669"/>
    <property type="project" value="InterPro"/>
</dbReference>
<dbReference type="EMBL" id="JACHXI010000021">
    <property type="protein sequence ID" value="MBB3104904.1"/>
    <property type="molecule type" value="Genomic_DNA"/>
</dbReference>
<dbReference type="PANTHER" id="PTHR30026:SF21">
    <property type="entry name" value="SLR1270 PROTEIN"/>
    <property type="match status" value="1"/>
</dbReference>
<keyword evidence="2" id="KW-1134">Transmembrane beta strand</keyword>